<dbReference type="PANTHER" id="PTHR11773">
    <property type="entry name" value="GLYCINE DEHYDROGENASE, DECARBOXYLATING"/>
    <property type="match status" value="1"/>
</dbReference>
<dbReference type="PANTHER" id="PTHR11773:SF1">
    <property type="entry name" value="GLYCINE DEHYDROGENASE (DECARBOXYLATING), MITOCHONDRIAL"/>
    <property type="match status" value="1"/>
</dbReference>
<dbReference type="Gene3D" id="3.40.640.10">
    <property type="entry name" value="Type I PLP-dependent aspartate aminotransferase-like (Major domain)"/>
    <property type="match status" value="3"/>
</dbReference>
<gene>
    <name evidence="7" type="primary">GLDC</name>
    <name evidence="7" type="synonym">gldc</name>
</gene>
<organism evidence="7 8">
    <name type="scientific">Scleropages formosus</name>
    <name type="common">Asian bonytongue</name>
    <name type="synonym">Osteoglossum formosum</name>
    <dbReference type="NCBI Taxonomy" id="113540"/>
    <lineage>
        <taxon>Eukaryota</taxon>
        <taxon>Metazoa</taxon>
        <taxon>Chordata</taxon>
        <taxon>Craniata</taxon>
        <taxon>Vertebrata</taxon>
        <taxon>Euteleostomi</taxon>
        <taxon>Actinopterygii</taxon>
        <taxon>Neopterygii</taxon>
        <taxon>Teleostei</taxon>
        <taxon>Osteoglossocephala</taxon>
        <taxon>Osteoglossomorpha</taxon>
        <taxon>Osteoglossiformes</taxon>
        <taxon>Osteoglossidae</taxon>
        <taxon>Scleropages</taxon>
    </lineage>
</organism>
<dbReference type="GO" id="GO:0019464">
    <property type="term" value="P:glycine decarboxylation via glycine cleavage system"/>
    <property type="evidence" value="ECO:0007669"/>
    <property type="project" value="TreeGrafter"/>
</dbReference>
<dbReference type="GO" id="GO:0016829">
    <property type="term" value="F:lyase activity"/>
    <property type="evidence" value="ECO:0007669"/>
    <property type="project" value="InterPro"/>
</dbReference>
<sequence>MQSYTKSWALVARSVSARAPGRSLCSRSRTLGKPGAELAGNKPVLVAVRGLRGSAVFSSRKIERIMPRHDDFSERHIGPGDKEKQEMLDTLGVGTIDELIEKTIPSTIRLQRSLKMDDPVCENEILESLQKIASKNKIWRSFIGMGYYNCSVPPAIQRNLLENSGWVTQYTPYQPEVAQGRLESLLNYQTMVCDLTGMAVANASLLDEGTAAAEAMQLCHSYIGVKAVLKLPHEMDFSGKDVSGVLFQYPDTEGRVEDFTGLVDRAHKAGALACCATDLLALCILHPPGEFGVDIALGSSQRFGVPLCYGGPHAAFFSVKENLVRMMPGRMVGVTRDAAGKEVYRLALQTREQHIRRDKATSNIWAITLLWHRALLANMAAMFAVYHGPQGLRHIAERTHNATLILAEGLRRAGHKLQHEMFFDTLKIHCSVAAKDILERAAQRQINLRVYSEGVLGVSLDETVTERDLDDLLWVFGCESSAELIAEKMSNRTKGILATPFKRTSKFLTHPLFNSYHSETNLIRYMKRLENKDLSLVHSMIPLPITWKEFANIHPFVPLAQAEGYQQLFWQLERDLCELTGYDKISFQPNSGAQGEYAGLAAIKAYLNSKGETHRLVCLIPKSAHGTNPASAQMAGMKVQVVEVDRDGNIDIAHLKAMVDKHKTNLAAIMITYPSTNGVFEENISEVCELIHQHGGQVYLDGANMNAQMMGAKGLKHATEVAILNANYMAKRLEKHYKILYRGFVAHEFILDVRPFKKTANIEAVDVAKRLQDYESEDKAEMDRFCDALVGIRHEIAEIEEGRMDSRINPLKMAPHSLACISSSTWDRPYTRESAAFPMPFVKPETKFWPSISRIDDIYGDQHLVCTCPPMDIYESPFEQERASS</sequence>
<dbReference type="Ensembl" id="ENSSFOT00015082887.1">
    <property type="protein sequence ID" value="ENSSFOP00015046822.1"/>
    <property type="gene ID" value="ENSSFOG00015007596.2"/>
</dbReference>
<dbReference type="Pfam" id="PF01212">
    <property type="entry name" value="Beta_elim_lyase"/>
    <property type="match status" value="1"/>
</dbReference>
<dbReference type="SUPFAM" id="SSF53383">
    <property type="entry name" value="PLP-dependent transferases"/>
    <property type="match status" value="3"/>
</dbReference>
<evidence type="ECO:0000313" key="8">
    <source>
        <dbReference type="Proteomes" id="UP000694397"/>
    </source>
</evidence>
<dbReference type="GO" id="GO:0004375">
    <property type="term" value="F:glycine dehydrogenase (decarboxylating) activity"/>
    <property type="evidence" value="ECO:0007669"/>
    <property type="project" value="InterPro"/>
</dbReference>
<accession>A0A8C9TE06</accession>
<dbReference type="CDD" id="cd00613">
    <property type="entry name" value="GDC-P"/>
    <property type="match status" value="1"/>
</dbReference>
<feature type="domain" description="Aromatic amino acid beta-eliminating lyase/threonine aldolase" evidence="4">
    <location>
        <begin position="565"/>
        <end position="704"/>
    </location>
</feature>
<evidence type="ECO:0000256" key="2">
    <source>
        <dbReference type="ARBA" id="ARBA00022898"/>
    </source>
</evidence>
<dbReference type="InterPro" id="IPR015424">
    <property type="entry name" value="PyrdxlP-dep_Trfase"/>
</dbReference>
<evidence type="ECO:0000256" key="1">
    <source>
        <dbReference type="ARBA" id="ARBA00001933"/>
    </source>
</evidence>
<evidence type="ECO:0000256" key="3">
    <source>
        <dbReference type="ARBA" id="ARBA00023002"/>
    </source>
</evidence>
<feature type="domain" description="Glycine dehydrogenase C-terminal" evidence="6">
    <location>
        <begin position="718"/>
        <end position="774"/>
    </location>
</feature>
<dbReference type="InterPro" id="IPR015421">
    <property type="entry name" value="PyrdxlP-dep_Trfase_major"/>
</dbReference>
<dbReference type="GO" id="GO:0030170">
    <property type="term" value="F:pyridoxal phosphate binding"/>
    <property type="evidence" value="ECO:0007669"/>
    <property type="project" value="TreeGrafter"/>
</dbReference>
<protein>
    <submittedName>
        <fullName evidence="7">Glycine dehydrogenase (decarboxylating)</fullName>
    </submittedName>
</protein>
<keyword evidence="3" id="KW-0560">Oxidoreductase</keyword>
<dbReference type="InterPro" id="IPR001597">
    <property type="entry name" value="ArAA_b-elim_lyase/Thr_aldolase"/>
</dbReference>
<dbReference type="Proteomes" id="UP000694397">
    <property type="component" value="Chromosome 1"/>
</dbReference>
<dbReference type="InterPro" id="IPR049316">
    <property type="entry name" value="GDC-P_C"/>
</dbReference>
<proteinExistence type="predicted"/>
<feature type="domain" description="Glycine dehydrogenase C-terminal" evidence="6">
    <location>
        <begin position="775"/>
        <end position="816"/>
    </location>
</feature>
<evidence type="ECO:0000313" key="7">
    <source>
        <dbReference type="Ensembl" id="ENSSFOP00015046822.1"/>
    </source>
</evidence>
<dbReference type="GO" id="GO:0016594">
    <property type="term" value="F:glycine binding"/>
    <property type="evidence" value="ECO:0007669"/>
    <property type="project" value="TreeGrafter"/>
</dbReference>
<reference evidence="7" key="2">
    <citation type="submission" date="2025-08" db="UniProtKB">
        <authorList>
            <consortium name="Ensembl"/>
        </authorList>
    </citation>
    <scope>IDENTIFICATION</scope>
</reference>
<dbReference type="InterPro" id="IPR020581">
    <property type="entry name" value="GDC_P"/>
</dbReference>
<dbReference type="Pfam" id="PF02347">
    <property type="entry name" value="GDC-P"/>
    <property type="match status" value="1"/>
</dbReference>
<name>A0A8C9TE06_SCLFO</name>
<evidence type="ECO:0000259" key="4">
    <source>
        <dbReference type="Pfam" id="PF01212"/>
    </source>
</evidence>
<dbReference type="FunFam" id="3.40.640.10:FF:000199">
    <property type="entry name" value="Glycine dehydrogenase [decarboxylating], mitochondrial"/>
    <property type="match status" value="1"/>
</dbReference>
<evidence type="ECO:0000259" key="5">
    <source>
        <dbReference type="Pfam" id="PF02347"/>
    </source>
</evidence>
<reference evidence="7 8" key="1">
    <citation type="submission" date="2019-04" db="EMBL/GenBank/DDBJ databases">
        <authorList>
            <consortium name="Wellcome Sanger Institute Data Sharing"/>
        </authorList>
    </citation>
    <scope>NUCLEOTIDE SEQUENCE [LARGE SCALE GENOMIC DNA]</scope>
</reference>
<dbReference type="GO" id="GO:0005739">
    <property type="term" value="C:mitochondrion"/>
    <property type="evidence" value="ECO:0007669"/>
    <property type="project" value="TreeGrafter"/>
</dbReference>
<evidence type="ECO:0000259" key="6">
    <source>
        <dbReference type="Pfam" id="PF21478"/>
    </source>
</evidence>
<keyword evidence="8" id="KW-1185">Reference proteome</keyword>
<dbReference type="FunFam" id="3.90.1150.10:FF:000025">
    <property type="entry name" value="Glycine cleavage system P protein"/>
    <property type="match status" value="1"/>
</dbReference>
<dbReference type="InterPro" id="IPR049315">
    <property type="entry name" value="GDC-P_N"/>
</dbReference>
<dbReference type="GO" id="GO:0005960">
    <property type="term" value="C:glycine cleavage complex"/>
    <property type="evidence" value="ECO:0007669"/>
    <property type="project" value="TreeGrafter"/>
</dbReference>
<dbReference type="Pfam" id="PF21478">
    <property type="entry name" value="GcvP2_C"/>
    <property type="match status" value="2"/>
</dbReference>
<dbReference type="GeneTree" id="ENSGT00390000017970"/>
<dbReference type="AlphaFoldDB" id="A0A8C9TE06"/>
<reference evidence="7" key="3">
    <citation type="submission" date="2025-09" db="UniProtKB">
        <authorList>
            <consortium name="Ensembl"/>
        </authorList>
    </citation>
    <scope>IDENTIFICATION</scope>
</reference>
<feature type="domain" description="Glycine cleavage system P-protein N-terminal" evidence="5">
    <location>
        <begin position="222"/>
        <end position="476"/>
    </location>
</feature>
<comment type="cofactor">
    <cofactor evidence="1">
        <name>pyridoxal 5'-phosphate</name>
        <dbReference type="ChEBI" id="CHEBI:597326"/>
    </cofactor>
</comment>
<keyword evidence="2" id="KW-0663">Pyridoxal phosphate</keyword>